<evidence type="ECO:0000313" key="1">
    <source>
        <dbReference type="EMBL" id="MCR1899935.1"/>
    </source>
</evidence>
<evidence type="ECO:0000313" key="2">
    <source>
        <dbReference type="Proteomes" id="UP001205748"/>
    </source>
</evidence>
<keyword evidence="2" id="KW-1185">Reference proteome</keyword>
<dbReference type="InterPro" id="IPR054648">
    <property type="entry name" value="TudS-rel"/>
</dbReference>
<accession>A0AAE3HFZ9</accession>
<proteinExistence type="predicted"/>
<dbReference type="EMBL" id="JANKAS010000016">
    <property type="protein sequence ID" value="MCR1899935.1"/>
    <property type="molecule type" value="Genomic_DNA"/>
</dbReference>
<organism evidence="1 2">
    <name type="scientific">Irregularibacter muris</name>
    <dbReference type="NCBI Taxonomy" id="1796619"/>
    <lineage>
        <taxon>Bacteria</taxon>
        <taxon>Bacillati</taxon>
        <taxon>Bacillota</taxon>
        <taxon>Clostridia</taxon>
        <taxon>Eubacteriales</taxon>
        <taxon>Eubacteriaceae</taxon>
        <taxon>Irregularibacter</taxon>
    </lineage>
</organism>
<gene>
    <name evidence="1" type="ORF">NSA47_13240</name>
</gene>
<reference evidence="1" key="1">
    <citation type="submission" date="2022-07" db="EMBL/GenBank/DDBJ databases">
        <title>Enhanced cultured diversity of the mouse gut microbiota enables custom-made synthetic communities.</title>
        <authorList>
            <person name="Afrizal A."/>
        </authorList>
    </citation>
    <scope>NUCLEOTIDE SEQUENCE</scope>
    <source>
        <strain evidence="1">DSM 28593</strain>
    </source>
</reference>
<comment type="caution">
    <text evidence="1">The sequence shown here is derived from an EMBL/GenBank/DDBJ whole genome shotgun (WGS) entry which is preliminary data.</text>
</comment>
<sequence>MKRSRKIILLCHCLLNANSKVEGLSQYKGIFKEVIDIIGEKNIGVIQLPCPEMVIYGIKRWGHVKEQFDTLFYRSNCRKMLESIIGQVKSYIDTGYEIVGVIGIDGSPSCGVKVTCSGDWENDDSSKDDITHTLKDAKEIKSSGVFIEELREYLRQYHIQIPFIGINEKDVYSSLKDIQEFLNKE</sequence>
<name>A0AAE3HFZ9_9FIRM</name>
<dbReference type="AlphaFoldDB" id="A0AAE3HFZ9"/>
<dbReference type="Proteomes" id="UP001205748">
    <property type="component" value="Unassembled WGS sequence"/>
</dbReference>
<dbReference type="RefSeq" id="WP_257532758.1">
    <property type="nucleotide sequence ID" value="NZ_JANKAS010000016.1"/>
</dbReference>
<evidence type="ECO:0008006" key="3">
    <source>
        <dbReference type="Google" id="ProtNLM"/>
    </source>
</evidence>
<dbReference type="NCBIfam" id="NF045597">
    <property type="entry name" value="TudS_rel_CD3072"/>
    <property type="match status" value="1"/>
</dbReference>
<protein>
    <recommendedName>
        <fullName evidence="3">DUF523 domain-containing protein</fullName>
    </recommendedName>
</protein>